<dbReference type="AlphaFoldDB" id="A0AAW4FXM7"/>
<evidence type="ECO:0000313" key="2">
    <source>
        <dbReference type="Proteomes" id="UP000744980"/>
    </source>
</evidence>
<dbReference type="RefSeq" id="WP_203529999.1">
    <property type="nucleotide sequence ID" value="NZ_CP083371.1"/>
</dbReference>
<dbReference type="EMBL" id="WXFA01000060">
    <property type="protein sequence ID" value="MBM3095897.1"/>
    <property type="molecule type" value="Genomic_DNA"/>
</dbReference>
<gene>
    <name evidence="1" type="ORF">GFB56_34990</name>
</gene>
<evidence type="ECO:0000313" key="1">
    <source>
        <dbReference type="EMBL" id="MBM3095897.1"/>
    </source>
</evidence>
<keyword evidence="2" id="KW-1185">Reference proteome</keyword>
<name>A0AAW4FXM7_9HYPH</name>
<dbReference type="Proteomes" id="UP000744980">
    <property type="component" value="Unassembled WGS sequence"/>
</dbReference>
<reference evidence="1 2" key="1">
    <citation type="submission" date="2020-01" db="EMBL/GenBank/DDBJ databases">
        <title>Draft genome assembly of Ensifer adhaerens T173.</title>
        <authorList>
            <person name="Craig J.E."/>
            <person name="Stinchcombe J.R."/>
        </authorList>
    </citation>
    <scope>NUCLEOTIDE SEQUENCE [LARGE SCALE GENOMIC DNA]</scope>
    <source>
        <strain evidence="1 2">T173</strain>
    </source>
</reference>
<sequence length="141" mass="15797">MTDHAKLSSFVAIHLAVIDQSTKRRFAGTGVSRRREQDSARSIAEELVRHIRINHRIERAGTAVDDAEVVALVEAELWKLPEAVAKDLVAIDANRKEFARTAIVNALVEALTRSYEFTFLQPEYRGMGPSIYKAPNVGPRR</sequence>
<accession>A0AAW4FXM7</accession>
<comment type="caution">
    <text evidence="1">The sequence shown here is derived from an EMBL/GenBank/DDBJ whole genome shotgun (WGS) entry which is preliminary data.</text>
</comment>
<organism evidence="1 2">
    <name type="scientific">Ensifer canadensis</name>
    <dbReference type="NCBI Taxonomy" id="555315"/>
    <lineage>
        <taxon>Bacteria</taxon>
        <taxon>Pseudomonadati</taxon>
        <taxon>Pseudomonadota</taxon>
        <taxon>Alphaproteobacteria</taxon>
        <taxon>Hyphomicrobiales</taxon>
        <taxon>Rhizobiaceae</taxon>
        <taxon>Sinorhizobium/Ensifer group</taxon>
        <taxon>Ensifer</taxon>
    </lineage>
</organism>
<proteinExistence type="predicted"/>
<protein>
    <submittedName>
        <fullName evidence="1">Uncharacterized protein</fullName>
    </submittedName>
</protein>